<proteinExistence type="predicted"/>
<name>A0A4Y2TRR8_ARAVE</name>
<evidence type="ECO:0000313" key="2">
    <source>
        <dbReference type="Proteomes" id="UP000499080"/>
    </source>
</evidence>
<protein>
    <submittedName>
        <fullName evidence="1">Uncharacterized protein</fullName>
    </submittedName>
</protein>
<dbReference type="AlphaFoldDB" id="A0A4Y2TRR8"/>
<organism evidence="1 2">
    <name type="scientific">Araneus ventricosus</name>
    <name type="common">Orbweaver spider</name>
    <name type="synonym">Epeira ventricosa</name>
    <dbReference type="NCBI Taxonomy" id="182803"/>
    <lineage>
        <taxon>Eukaryota</taxon>
        <taxon>Metazoa</taxon>
        <taxon>Ecdysozoa</taxon>
        <taxon>Arthropoda</taxon>
        <taxon>Chelicerata</taxon>
        <taxon>Arachnida</taxon>
        <taxon>Araneae</taxon>
        <taxon>Araneomorphae</taxon>
        <taxon>Entelegynae</taxon>
        <taxon>Araneoidea</taxon>
        <taxon>Araneidae</taxon>
        <taxon>Araneus</taxon>
    </lineage>
</organism>
<evidence type="ECO:0000313" key="1">
    <source>
        <dbReference type="EMBL" id="GBO02932.1"/>
    </source>
</evidence>
<accession>A0A4Y2TRR8</accession>
<dbReference type="Proteomes" id="UP000499080">
    <property type="component" value="Unassembled WGS sequence"/>
</dbReference>
<gene>
    <name evidence="1" type="ORF">AVEN_187390_1</name>
</gene>
<comment type="caution">
    <text evidence="1">The sequence shown here is derived from an EMBL/GenBank/DDBJ whole genome shotgun (WGS) entry which is preliminary data.</text>
</comment>
<sequence length="85" mass="9651">MSTKSLRSPDVGEEPQHAPIALRLLNTFIPTCALWNQFLKQIRQLSVKKRPITDNFGGKRQKRVRQGVARVKPLTRTLCLEGKLA</sequence>
<reference evidence="1 2" key="1">
    <citation type="journal article" date="2019" name="Sci. Rep.">
        <title>Orb-weaving spider Araneus ventricosus genome elucidates the spidroin gene catalogue.</title>
        <authorList>
            <person name="Kono N."/>
            <person name="Nakamura H."/>
            <person name="Ohtoshi R."/>
            <person name="Moran D.A.P."/>
            <person name="Shinohara A."/>
            <person name="Yoshida Y."/>
            <person name="Fujiwara M."/>
            <person name="Mori M."/>
            <person name="Tomita M."/>
            <person name="Arakawa K."/>
        </authorList>
    </citation>
    <scope>NUCLEOTIDE SEQUENCE [LARGE SCALE GENOMIC DNA]</scope>
</reference>
<keyword evidence="2" id="KW-1185">Reference proteome</keyword>
<dbReference type="EMBL" id="BGPR01030420">
    <property type="protein sequence ID" value="GBO02932.1"/>
    <property type="molecule type" value="Genomic_DNA"/>
</dbReference>